<keyword evidence="4" id="KW-1185">Reference proteome</keyword>
<reference evidence="3 4" key="1">
    <citation type="submission" date="2016-10" db="EMBL/GenBank/DDBJ databases">
        <authorList>
            <person name="de Groot N.N."/>
        </authorList>
    </citation>
    <scope>NUCLEOTIDE SEQUENCE [LARGE SCALE GENOMIC DNA]</scope>
    <source>
        <strain evidence="3 4">CGMCC 4.3519</strain>
    </source>
</reference>
<dbReference type="Pfam" id="PF19631">
    <property type="entry name" value="Trypco2"/>
    <property type="match status" value="1"/>
</dbReference>
<evidence type="ECO:0000313" key="3">
    <source>
        <dbReference type="EMBL" id="SEP96068.1"/>
    </source>
</evidence>
<evidence type="ECO:0000313" key="4">
    <source>
        <dbReference type="Proteomes" id="UP000199055"/>
    </source>
</evidence>
<feature type="region of interest" description="Disordered" evidence="1">
    <location>
        <begin position="92"/>
        <end position="112"/>
    </location>
</feature>
<gene>
    <name evidence="3" type="ORF">SAMN05216481_10336</name>
</gene>
<sequence length="112" mass="12013">MEIELAEAVAAVRDGLMEAASRGAGQDIAFEVGPIEMEFQVELRQEVRGKSGLRAWVLTADAEGGLSRGRGHRVALTLTPRRADGRAVLVSDEGEVPVPGSFPEGMTRSPRR</sequence>
<proteinExistence type="predicted"/>
<feature type="domain" description="Trypsin-co-occurring" evidence="2">
    <location>
        <begin position="3"/>
        <end position="80"/>
    </location>
</feature>
<organism evidence="3 4">
    <name type="scientific">Streptomyces radiopugnans</name>
    <dbReference type="NCBI Taxonomy" id="403935"/>
    <lineage>
        <taxon>Bacteria</taxon>
        <taxon>Bacillati</taxon>
        <taxon>Actinomycetota</taxon>
        <taxon>Actinomycetes</taxon>
        <taxon>Kitasatosporales</taxon>
        <taxon>Streptomycetaceae</taxon>
        <taxon>Streptomyces</taxon>
    </lineage>
</organism>
<dbReference type="RefSeq" id="WP_093656914.1">
    <property type="nucleotide sequence ID" value="NZ_FOET01000003.1"/>
</dbReference>
<dbReference type="InterPro" id="IPR045608">
    <property type="entry name" value="Trypco2"/>
</dbReference>
<name>A0A1H9C5W7_9ACTN</name>
<evidence type="ECO:0000256" key="1">
    <source>
        <dbReference type="SAM" id="MobiDB-lite"/>
    </source>
</evidence>
<dbReference type="Proteomes" id="UP000199055">
    <property type="component" value="Unassembled WGS sequence"/>
</dbReference>
<accession>A0A1H9C5W7</accession>
<dbReference type="AlphaFoldDB" id="A0A1H9C5W7"/>
<protein>
    <recommendedName>
        <fullName evidence="2">Trypsin-co-occurring domain-containing protein</fullName>
    </recommendedName>
</protein>
<evidence type="ECO:0000259" key="2">
    <source>
        <dbReference type="Pfam" id="PF19631"/>
    </source>
</evidence>
<dbReference type="EMBL" id="FOET01000003">
    <property type="protein sequence ID" value="SEP96068.1"/>
    <property type="molecule type" value="Genomic_DNA"/>
</dbReference>